<evidence type="ECO:0000313" key="4">
    <source>
        <dbReference type="Proteomes" id="UP000196102"/>
    </source>
</evidence>
<name>A0A1Z8B9B6_9FLAO</name>
<evidence type="ECO:0000256" key="1">
    <source>
        <dbReference type="ARBA" id="ARBA00022676"/>
    </source>
</evidence>
<reference evidence="4" key="1">
    <citation type="journal article" date="2017" name="Proc. Natl. Acad. Sci. U.S.A.">
        <title>Simulation of Deepwater Horizon oil plume reveals substrate specialization within a complex community of hydrocarbon-degraders.</title>
        <authorList>
            <person name="Hu P."/>
            <person name="Dubinsky E.A."/>
            <person name="Probst A.J."/>
            <person name="Wang J."/>
            <person name="Sieber C.M.K."/>
            <person name="Tom L.M."/>
            <person name="Gardinali P."/>
            <person name="Banfield J.F."/>
            <person name="Atlas R.M."/>
            <person name="Andersen G.L."/>
        </authorList>
    </citation>
    <scope>NUCLEOTIDE SEQUENCE [LARGE SCALE GENOMIC DNA]</scope>
</reference>
<dbReference type="PANTHER" id="PTHR30160:SF22">
    <property type="entry name" value="LIPOPOLYSACCHARIDE CORE BIOSYNTHESIS PROTEIN"/>
    <property type="match status" value="1"/>
</dbReference>
<organism evidence="3 4">
    <name type="scientific">Nonlabens dokdonensis</name>
    <dbReference type="NCBI Taxonomy" id="328515"/>
    <lineage>
        <taxon>Bacteria</taxon>
        <taxon>Pseudomonadati</taxon>
        <taxon>Bacteroidota</taxon>
        <taxon>Flavobacteriia</taxon>
        <taxon>Flavobacteriales</taxon>
        <taxon>Flavobacteriaceae</taxon>
        <taxon>Nonlabens</taxon>
    </lineage>
</organism>
<protein>
    <submittedName>
        <fullName evidence="3">Heptosyltransferase</fullName>
    </submittedName>
</protein>
<proteinExistence type="predicted"/>
<keyword evidence="1" id="KW-0328">Glycosyltransferase</keyword>
<dbReference type="AlphaFoldDB" id="A0A1Z8B9B6"/>
<evidence type="ECO:0000313" key="3">
    <source>
        <dbReference type="EMBL" id="OUS19107.1"/>
    </source>
</evidence>
<dbReference type="InterPro" id="IPR051199">
    <property type="entry name" value="LPS_LOS_Heptosyltrfase"/>
</dbReference>
<evidence type="ECO:0000256" key="2">
    <source>
        <dbReference type="ARBA" id="ARBA00022679"/>
    </source>
</evidence>
<dbReference type="GO" id="GO:0009244">
    <property type="term" value="P:lipopolysaccharide core region biosynthetic process"/>
    <property type="evidence" value="ECO:0007669"/>
    <property type="project" value="TreeGrafter"/>
</dbReference>
<dbReference type="InterPro" id="IPR002201">
    <property type="entry name" value="Glyco_trans_9"/>
</dbReference>
<comment type="caution">
    <text evidence="3">The sequence shown here is derived from an EMBL/GenBank/DDBJ whole genome shotgun (WGS) entry which is preliminary data.</text>
</comment>
<dbReference type="GO" id="GO:0005829">
    <property type="term" value="C:cytosol"/>
    <property type="evidence" value="ECO:0007669"/>
    <property type="project" value="TreeGrafter"/>
</dbReference>
<dbReference type="CDD" id="cd03789">
    <property type="entry name" value="GT9_LPS_heptosyltransferase"/>
    <property type="match status" value="1"/>
</dbReference>
<sequence length="343" mass="38048">MSLPQRILVIRLSAMGDVAMCVPVLLALKRDYPEVEIVALSRKRFQSILEYVPDITFIEADVDNKHKGISGLYRLSKVIKAQNIDAVADFHNVLRSKILRAFLIGVPKSKIDKGRADKKRLVNDLSFFKPLKHSTERYADVLRNLGFKIELQGNEFLSKEAVLPQIHNKIGRKTSKWVGFAPFAAHKTKALTVKKAKKIVQAIAKDEQITIILFGGGKKEEKQLQLVAGTTTNVINLAGLTSFENELTIMSQLDAMIAMDSGNGHLAALYGVPVITLWGNTHPYAGFAPYGQPEKNQLTVDREKFPLVPTSIFGNKVVKGYKKATSSIKVKAVVSRLKKVLES</sequence>
<dbReference type="Gene3D" id="3.40.50.2000">
    <property type="entry name" value="Glycogen Phosphorylase B"/>
    <property type="match status" value="2"/>
</dbReference>
<keyword evidence="2 3" id="KW-0808">Transferase</keyword>
<gene>
    <name evidence="3" type="ORF">A9Q93_02735</name>
</gene>
<accession>A0A1Z8B9B6</accession>
<dbReference type="SUPFAM" id="SSF53756">
    <property type="entry name" value="UDP-Glycosyltransferase/glycogen phosphorylase"/>
    <property type="match status" value="1"/>
</dbReference>
<dbReference type="GO" id="GO:0008713">
    <property type="term" value="F:ADP-heptose-lipopolysaccharide heptosyltransferase activity"/>
    <property type="evidence" value="ECO:0007669"/>
    <property type="project" value="TreeGrafter"/>
</dbReference>
<dbReference type="Pfam" id="PF01075">
    <property type="entry name" value="Glyco_transf_9"/>
    <property type="match status" value="1"/>
</dbReference>
<dbReference type="PANTHER" id="PTHR30160">
    <property type="entry name" value="TETRAACYLDISACCHARIDE 4'-KINASE-RELATED"/>
    <property type="match status" value="1"/>
</dbReference>
<dbReference type="RefSeq" id="WP_303685854.1">
    <property type="nucleotide sequence ID" value="NZ_CAJXYO010000029.1"/>
</dbReference>
<dbReference type="EMBL" id="MAAX01000047">
    <property type="protein sequence ID" value="OUS19107.1"/>
    <property type="molecule type" value="Genomic_DNA"/>
</dbReference>
<dbReference type="Proteomes" id="UP000196102">
    <property type="component" value="Unassembled WGS sequence"/>
</dbReference>